<dbReference type="InterPro" id="IPR007353">
    <property type="entry name" value="DUF421"/>
</dbReference>
<sequence>MNETSVVIVRSIIAFGTLLIFTRFLGKQTVSQITFFDYILGISIGSMAANLSADIATDAWPYWVGLFTWTVLVLCLQKVTMKWRQASIYFDGEPVIVIMDGEIMDEVMKKLRYRISDLQEQLREKGIFDLKEVDYAIVEKDGQISVLKKADYLPVTPRDLQLKSTYKGIGTELIYDGVLVRNNLQQLQKSEEWLMKELKNRGYTKISDIFLAIIDSNGMLFIDAYHDKMKKPVDITDFKGLK</sequence>
<feature type="domain" description="YetF C-terminal" evidence="8">
    <location>
        <begin position="82"/>
        <end position="213"/>
    </location>
</feature>
<dbReference type="Pfam" id="PF20730">
    <property type="entry name" value="YetF_N"/>
    <property type="match status" value="1"/>
</dbReference>
<dbReference type="EMBL" id="CP022983">
    <property type="protein sequence ID" value="ASV69532.1"/>
    <property type="molecule type" value="Genomic_DNA"/>
</dbReference>
<dbReference type="Proteomes" id="UP000215137">
    <property type="component" value="Chromosome"/>
</dbReference>
<evidence type="ECO:0000313" key="10">
    <source>
        <dbReference type="EMBL" id="ASV69532.1"/>
    </source>
</evidence>
<dbReference type="InterPro" id="IPR023090">
    <property type="entry name" value="UPF0702_alpha/beta_dom_sf"/>
</dbReference>
<accession>A0A248TN02</accession>
<dbReference type="RefSeq" id="WP_095373096.1">
    <property type="nucleotide sequence ID" value="NZ_CM126253.1"/>
</dbReference>
<evidence type="ECO:0000256" key="6">
    <source>
        <dbReference type="ARBA" id="ARBA00023136"/>
    </source>
</evidence>
<dbReference type="AlphaFoldDB" id="A0A248TN02"/>
<comment type="subcellular location">
    <subcellularLocation>
        <location evidence="1">Cell membrane</location>
        <topology evidence="1">Multi-pass membrane protein</topology>
    </subcellularLocation>
</comment>
<keyword evidence="5 7" id="KW-1133">Transmembrane helix</keyword>
<comment type="similarity">
    <text evidence="2">Belongs to the UPF0702 family.</text>
</comment>
<evidence type="ECO:0000256" key="7">
    <source>
        <dbReference type="SAM" id="Phobius"/>
    </source>
</evidence>
<dbReference type="GeneID" id="97216384"/>
<keyword evidence="3" id="KW-1003">Cell membrane</keyword>
<dbReference type="Pfam" id="PF04239">
    <property type="entry name" value="DUF421"/>
    <property type="match status" value="1"/>
</dbReference>
<dbReference type="KEGG" id="bko:CKF48_20790"/>
<feature type="domain" description="YetF-like N-terminal transmembrane" evidence="9">
    <location>
        <begin position="7"/>
        <end position="77"/>
    </location>
</feature>
<dbReference type="Gene3D" id="3.30.240.20">
    <property type="entry name" value="bsu07140 like domains"/>
    <property type="match status" value="2"/>
</dbReference>
<gene>
    <name evidence="10" type="ORF">CKF48_20790</name>
</gene>
<evidence type="ECO:0000313" key="11">
    <source>
        <dbReference type="Proteomes" id="UP000215137"/>
    </source>
</evidence>
<evidence type="ECO:0008006" key="12">
    <source>
        <dbReference type="Google" id="ProtNLM"/>
    </source>
</evidence>
<dbReference type="PANTHER" id="PTHR34582:SF7">
    <property type="entry name" value="UPF0702 TRANSMEMBRANE PROTEIN YDFS"/>
    <property type="match status" value="1"/>
</dbReference>
<keyword evidence="6 7" id="KW-0472">Membrane</keyword>
<evidence type="ECO:0000259" key="8">
    <source>
        <dbReference type="Pfam" id="PF04239"/>
    </source>
</evidence>
<proteinExistence type="inferred from homology"/>
<dbReference type="PANTHER" id="PTHR34582">
    <property type="entry name" value="UPF0702 TRANSMEMBRANE PROTEIN YCAP"/>
    <property type="match status" value="1"/>
</dbReference>
<evidence type="ECO:0000256" key="2">
    <source>
        <dbReference type="ARBA" id="ARBA00006448"/>
    </source>
</evidence>
<dbReference type="OrthoDB" id="9778331at2"/>
<keyword evidence="11" id="KW-1185">Reference proteome</keyword>
<evidence type="ECO:0000256" key="3">
    <source>
        <dbReference type="ARBA" id="ARBA00022475"/>
    </source>
</evidence>
<reference evidence="10 11" key="1">
    <citation type="submission" date="2017-08" db="EMBL/GenBank/DDBJ databases">
        <title>Complete Genome Sequence of Bacillus kochii Oregon-R-modENCODE STRAIN BDGP4, isolated from Drosophila melanogaster gut.</title>
        <authorList>
            <person name="Wan K.H."/>
            <person name="Yu C."/>
            <person name="Park S."/>
            <person name="Hammonds A.S."/>
            <person name="Booth B.W."/>
            <person name="Celniker S.E."/>
        </authorList>
    </citation>
    <scope>NUCLEOTIDE SEQUENCE [LARGE SCALE GENOMIC DNA]</scope>
    <source>
        <strain evidence="10 11">BDGP4</strain>
    </source>
</reference>
<evidence type="ECO:0000256" key="4">
    <source>
        <dbReference type="ARBA" id="ARBA00022692"/>
    </source>
</evidence>
<evidence type="ECO:0000256" key="1">
    <source>
        <dbReference type="ARBA" id="ARBA00004651"/>
    </source>
</evidence>
<keyword evidence="4 7" id="KW-0812">Transmembrane</keyword>
<evidence type="ECO:0000259" key="9">
    <source>
        <dbReference type="Pfam" id="PF20730"/>
    </source>
</evidence>
<dbReference type="GO" id="GO:0005886">
    <property type="term" value="C:plasma membrane"/>
    <property type="evidence" value="ECO:0007669"/>
    <property type="project" value="UniProtKB-SubCell"/>
</dbReference>
<evidence type="ECO:0000256" key="5">
    <source>
        <dbReference type="ARBA" id="ARBA00022989"/>
    </source>
</evidence>
<dbReference type="InterPro" id="IPR048454">
    <property type="entry name" value="YetF_N"/>
</dbReference>
<name>A0A248TN02_9BACI</name>
<feature type="transmembrane region" description="Helical" evidence="7">
    <location>
        <begin position="59"/>
        <end position="76"/>
    </location>
</feature>
<protein>
    <recommendedName>
        <fullName evidence="12">DUF421 domain-containing protein</fullName>
    </recommendedName>
</protein>
<feature type="transmembrane region" description="Helical" evidence="7">
    <location>
        <begin position="6"/>
        <end position="26"/>
    </location>
</feature>
<organism evidence="10 11">
    <name type="scientific">Cytobacillus kochii</name>
    <dbReference type="NCBI Taxonomy" id="859143"/>
    <lineage>
        <taxon>Bacteria</taxon>
        <taxon>Bacillati</taxon>
        <taxon>Bacillota</taxon>
        <taxon>Bacilli</taxon>
        <taxon>Bacillales</taxon>
        <taxon>Bacillaceae</taxon>
        <taxon>Cytobacillus</taxon>
    </lineage>
</organism>